<dbReference type="InterPro" id="IPR001119">
    <property type="entry name" value="SLH_dom"/>
</dbReference>
<dbReference type="RefSeq" id="WP_053779167.1">
    <property type="nucleotide sequence ID" value="NZ_LITU01000015.1"/>
</dbReference>
<dbReference type="EMBL" id="LITU01000015">
    <property type="protein sequence ID" value="KOY18261.1"/>
    <property type="molecule type" value="Genomic_DNA"/>
</dbReference>
<reference evidence="3 4" key="1">
    <citation type="submission" date="2015-08" db="EMBL/GenBank/DDBJ databases">
        <title>Draft genome sequence of cellulolytic and xylanolytic Paenibacillus sp. A59, isolated from a decaying forest soil from Patagonia, Argentina.</title>
        <authorList>
            <person name="Ghio S."/>
            <person name="Caceres A.M."/>
            <person name="Talia P."/>
            <person name="Grasso D."/>
            <person name="Campos E."/>
        </authorList>
    </citation>
    <scope>NUCLEOTIDE SEQUENCE [LARGE SCALE GENOMIC DNA]</scope>
    <source>
        <strain evidence="3 4">A59</strain>
    </source>
</reference>
<dbReference type="InterPro" id="IPR051465">
    <property type="entry name" value="Cell_Envelope_Struct_Comp"/>
</dbReference>
<dbReference type="Proteomes" id="UP000037688">
    <property type="component" value="Unassembled WGS sequence"/>
</dbReference>
<proteinExistence type="predicted"/>
<evidence type="ECO:0000259" key="2">
    <source>
        <dbReference type="PROSITE" id="PS51272"/>
    </source>
</evidence>
<accession>A0A0N0UIP1</accession>
<gene>
    <name evidence="3" type="ORF">AMS66_01695</name>
</gene>
<dbReference type="PROSITE" id="PS51272">
    <property type="entry name" value="SLH"/>
    <property type="match status" value="1"/>
</dbReference>
<feature type="domain" description="SLH" evidence="2">
    <location>
        <begin position="35"/>
        <end position="98"/>
    </location>
</feature>
<dbReference type="PATRIC" id="fig|1705561.3.peg.3112"/>
<comment type="caution">
    <text evidence="3">The sequence shown here is derived from an EMBL/GenBank/DDBJ whole genome shotgun (WGS) entry which is preliminary data.</text>
</comment>
<evidence type="ECO:0000313" key="4">
    <source>
        <dbReference type="Proteomes" id="UP000037688"/>
    </source>
</evidence>
<name>A0A0N0UIP1_9BACL</name>
<dbReference type="PANTHER" id="PTHR43308:SF5">
    <property type="entry name" value="S-LAYER PROTEIN _ PEPTIDOGLYCAN ENDO-BETA-N-ACETYLGLUCOSAMINIDASE"/>
    <property type="match status" value="1"/>
</dbReference>
<evidence type="ECO:0000256" key="1">
    <source>
        <dbReference type="SAM" id="SignalP"/>
    </source>
</evidence>
<dbReference type="OrthoDB" id="5845122at2"/>
<protein>
    <submittedName>
        <fullName evidence="3">S-layer protein</fullName>
    </submittedName>
</protein>
<evidence type="ECO:0000313" key="3">
    <source>
        <dbReference type="EMBL" id="KOY18261.1"/>
    </source>
</evidence>
<feature type="signal peptide" evidence="1">
    <location>
        <begin position="1"/>
        <end position="19"/>
    </location>
</feature>
<dbReference type="Pfam" id="PF00395">
    <property type="entry name" value="SLH"/>
    <property type="match status" value="2"/>
</dbReference>
<feature type="chain" id="PRO_5039199884" evidence="1">
    <location>
        <begin position="20"/>
        <end position="390"/>
    </location>
</feature>
<dbReference type="AlphaFoldDB" id="A0A0N0UIP1"/>
<organism evidence="3 4">
    <name type="scientific">Paenibacillus xylanivorans</name>
    <dbReference type="NCBI Taxonomy" id="1705561"/>
    <lineage>
        <taxon>Bacteria</taxon>
        <taxon>Bacillati</taxon>
        <taxon>Bacillota</taxon>
        <taxon>Bacilli</taxon>
        <taxon>Bacillales</taxon>
        <taxon>Paenibacillaceae</taxon>
        <taxon>Paenibacillus</taxon>
    </lineage>
</organism>
<keyword evidence="1" id="KW-0732">Signal</keyword>
<keyword evidence="4" id="KW-1185">Reference proteome</keyword>
<dbReference type="PANTHER" id="PTHR43308">
    <property type="entry name" value="OUTER MEMBRANE PROTEIN ALPHA-RELATED"/>
    <property type="match status" value="1"/>
</dbReference>
<sequence length="390" mass="42827">MKKVILTGVAALTLLSAQASIGPQPVKAAITDDIKVVQKFKDITGHWAESSILQAIQRGYVDGLPDGKFLPNNIVTRAEFVKMTVSALDLEVGSTSGSWYTSYVNAAQTAGIYKAGDFSNSAWKKPMSREEMSKVAVRALGVTDVEDKQWMYLATKNGIITGTAPGEISPEGTTTRAQAIAVIERVLSIKDGKTLAFDKYAVAAAELYWHKTNIFTVAEEIFNGPKNSNHRFGIKSWKQSNLTVSAPNGSVQGHVNSLIAIDWNDPKDPNRKLLPSKDKFFWLYGGQEKKFSDNDECYILLLDSELTVNKNPQGYRTNRLALSVRGYDGAPSKDKINQAMPILSIDPKKEVYGLVIPKKALYYDGSLQVRVETITAGAPVYQKRLAVSEL</sequence>